<proteinExistence type="predicted"/>
<dbReference type="Gene3D" id="3.40.50.720">
    <property type="entry name" value="NAD(P)-binding Rossmann-like Domain"/>
    <property type="match status" value="1"/>
</dbReference>
<comment type="caution">
    <text evidence="2">The sequence shown here is derived from an EMBL/GenBank/DDBJ whole genome shotgun (WGS) entry which is preliminary data.</text>
</comment>
<gene>
    <name evidence="2" type="ORF">GCM10011579_093240</name>
</gene>
<dbReference type="EMBL" id="BMMM01000029">
    <property type="protein sequence ID" value="GGN94083.1"/>
    <property type="molecule type" value="Genomic_DNA"/>
</dbReference>
<dbReference type="RefSeq" id="WP_189192239.1">
    <property type="nucleotide sequence ID" value="NZ_BMMM01000029.1"/>
</dbReference>
<dbReference type="PANTHER" id="PTHR43781:SF1">
    <property type="entry name" value="SACCHAROPINE DEHYDROGENASE"/>
    <property type="match status" value="1"/>
</dbReference>
<dbReference type="PANTHER" id="PTHR43781">
    <property type="entry name" value="SACCHAROPINE DEHYDROGENASE"/>
    <property type="match status" value="1"/>
</dbReference>
<evidence type="ECO:0000259" key="1">
    <source>
        <dbReference type="Pfam" id="PF03435"/>
    </source>
</evidence>
<name>A0A917YGN7_9ACTN</name>
<dbReference type="Proteomes" id="UP000600365">
    <property type="component" value="Unassembled WGS sequence"/>
</dbReference>
<dbReference type="InterPro" id="IPR005097">
    <property type="entry name" value="Sacchrp_dh_NADP-bd"/>
</dbReference>
<dbReference type="InterPro" id="IPR036291">
    <property type="entry name" value="NAD(P)-bd_dom_sf"/>
</dbReference>
<sequence>MTGRIILLDATGFTGALVLDAMLRRGLKPVVAGRNRGAMAALAAQHGGLKYAVADVGDTAGVRKLVKRGDVLVTTVGPFERYGHPVAQAAADAGAHYIDSTGEVGFVRALRDGCHARARETGSVLLPAFGYDYVPGILAGTLAARQGGDAVRAIDIGYRDSFAVHRRSRRW</sequence>
<evidence type="ECO:0000313" key="2">
    <source>
        <dbReference type="EMBL" id="GGN94083.1"/>
    </source>
</evidence>
<organism evidence="2 3">
    <name type="scientific">Streptomyces albiflavescens</name>
    <dbReference type="NCBI Taxonomy" id="1623582"/>
    <lineage>
        <taxon>Bacteria</taxon>
        <taxon>Bacillati</taxon>
        <taxon>Actinomycetota</taxon>
        <taxon>Actinomycetes</taxon>
        <taxon>Kitasatosporales</taxon>
        <taxon>Streptomycetaceae</taxon>
        <taxon>Streptomyces</taxon>
    </lineage>
</organism>
<accession>A0A917YGN7</accession>
<dbReference type="SUPFAM" id="SSF51735">
    <property type="entry name" value="NAD(P)-binding Rossmann-fold domains"/>
    <property type="match status" value="1"/>
</dbReference>
<dbReference type="Pfam" id="PF03435">
    <property type="entry name" value="Sacchrp_dh_NADP"/>
    <property type="match status" value="1"/>
</dbReference>
<feature type="domain" description="Saccharopine dehydrogenase NADP binding" evidence="1">
    <location>
        <begin position="10"/>
        <end position="101"/>
    </location>
</feature>
<reference evidence="2 3" key="1">
    <citation type="journal article" date="2014" name="Int. J. Syst. Evol. Microbiol.">
        <title>Complete genome sequence of Corynebacterium casei LMG S-19264T (=DSM 44701T), isolated from a smear-ripened cheese.</title>
        <authorList>
            <consortium name="US DOE Joint Genome Institute (JGI-PGF)"/>
            <person name="Walter F."/>
            <person name="Albersmeier A."/>
            <person name="Kalinowski J."/>
            <person name="Ruckert C."/>
        </authorList>
    </citation>
    <scope>NUCLEOTIDE SEQUENCE [LARGE SCALE GENOMIC DNA]</scope>
    <source>
        <strain evidence="2 3">CGMCC 4.7111</strain>
    </source>
</reference>
<evidence type="ECO:0000313" key="3">
    <source>
        <dbReference type="Proteomes" id="UP000600365"/>
    </source>
</evidence>
<keyword evidence="3" id="KW-1185">Reference proteome</keyword>
<protein>
    <recommendedName>
        <fullName evidence="1">Saccharopine dehydrogenase NADP binding domain-containing protein</fullName>
    </recommendedName>
</protein>
<dbReference type="AlphaFoldDB" id="A0A917YGN7"/>